<feature type="chain" id="PRO_5038434493" description="Sporulation protein" evidence="2">
    <location>
        <begin position="25"/>
        <end position="226"/>
    </location>
</feature>
<dbReference type="PROSITE" id="PS51257">
    <property type="entry name" value="PROKAR_LIPOPROTEIN"/>
    <property type="match status" value="1"/>
</dbReference>
<gene>
    <name evidence="3" type="ORF">N783_04105</name>
</gene>
<feature type="compositionally biased region" description="Basic and acidic residues" evidence="1">
    <location>
        <begin position="59"/>
        <end position="68"/>
    </location>
</feature>
<dbReference type="AlphaFoldDB" id="A0A0A5I1Q2"/>
<dbReference type="EMBL" id="AVPF01000012">
    <property type="protein sequence ID" value="KGX89787.1"/>
    <property type="molecule type" value="Genomic_DNA"/>
</dbReference>
<comment type="caution">
    <text evidence="3">The sequence shown here is derived from an EMBL/GenBank/DDBJ whole genome shotgun (WGS) entry which is preliminary data.</text>
</comment>
<sequence length="226" mass="25737">MNYKSWLATTALTATMLVSGCAGNGNGNEGALDMGENNNGYNNVGFDQDQSLNSSYQSQKEDRNDARTDRFGYVRYTKDQVGDNEEEIRYGIMDREQVSDLITRYMLQGEGIKDAATLVTDSEVLVAYTPEGNMDRNRAADMAKKNAMSVVPRYYEVYVSDQQNMYRELATLSNMRTGDREYRDSIESVIDQMKKSPQGEQMYNDETKSKKDKRDVEKEQGNMMNQ</sequence>
<dbReference type="STRING" id="1385511.GCA_000425225_01920"/>
<evidence type="ECO:0000313" key="4">
    <source>
        <dbReference type="Proteomes" id="UP000030403"/>
    </source>
</evidence>
<feature type="region of interest" description="Disordered" evidence="1">
    <location>
        <begin position="193"/>
        <end position="226"/>
    </location>
</feature>
<dbReference type="InterPro" id="IPR019076">
    <property type="entry name" value="Spore_lipoprot_YhcN/YlaJ-like"/>
</dbReference>
<feature type="region of interest" description="Disordered" evidence="1">
    <location>
        <begin position="32"/>
        <end position="68"/>
    </location>
</feature>
<feature type="compositionally biased region" description="Polar residues" evidence="1">
    <location>
        <begin position="48"/>
        <end position="58"/>
    </location>
</feature>
<evidence type="ECO:0000256" key="1">
    <source>
        <dbReference type="SAM" id="MobiDB-lite"/>
    </source>
</evidence>
<dbReference type="Proteomes" id="UP000030403">
    <property type="component" value="Unassembled WGS sequence"/>
</dbReference>
<keyword evidence="2" id="KW-0732">Signal</keyword>
<dbReference type="Pfam" id="PF09580">
    <property type="entry name" value="Spore_YhcN_YlaJ"/>
    <property type="match status" value="1"/>
</dbReference>
<name>A0A0A5I1Q2_9BACI</name>
<dbReference type="RefSeq" id="WP_051255034.1">
    <property type="nucleotide sequence ID" value="NZ_AULJ01000019.1"/>
</dbReference>
<keyword evidence="4" id="KW-1185">Reference proteome</keyword>
<dbReference type="eggNOG" id="ENOG5030JWB">
    <property type="taxonomic scope" value="Bacteria"/>
</dbReference>
<feature type="compositionally biased region" description="Basic and acidic residues" evidence="1">
    <location>
        <begin position="205"/>
        <end position="220"/>
    </location>
</feature>
<accession>A0A0A5I1Q2</accession>
<reference evidence="3 4" key="1">
    <citation type="submission" date="2013-08" db="EMBL/GenBank/DDBJ databases">
        <authorList>
            <person name="Huang J."/>
            <person name="Wang G."/>
        </authorList>
    </citation>
    <scope>NUCLEOTIDE SEQUENCE [LARGE SCALE GENOMIC DNA]</scope>
    <source>
        <strain evidence="3 4">BH030004</strain>
    </source>
</reference>
<proteinExistence type="predicted"/>
<evidence type="ECO:0000313" key="3">
    <source>
        <dbReference type="EMBL" id="KGX89787.1"/>
    </source>
</evidence>
<evidence type="ECO:0000256" key="2">
    <source>
        <dbReference type="SAM" id="SignalP"/>
    </source>
</evidence>
<protein>
    <recommendedName>
        <fullName evidence="5">Sporulation protein</fullName>
    </recommendedName>
</protein>
<dbReference type="OrthoDB" id="2691390at2"/>
<organism evidence="3 4">
    <name type="scientific">Pontibacillus marinus BH030004 = DSM 16465</name>
    <dbReference type="NCBI Taxonomy" id="1385511"/>
    <lineage>
        <taxon>Bacteria</taxon>
        <taxon>Bacillati</taxon>
        <taxon>Bacillota</taxon>
        <taxon>Bacilli</taxon>
        <taxon>Bacillales</taxon>
        <taxon>Bacillaceae</taxon>
        <taxon>Pontibacillus</taxon>
    </lineage>
</organism>
<evidence type="ECO:0008006" key="5">
    <source>
        <dbReference type="Google" id="ProtNLM"/>
    </source>
</evidence>
<feature type="signal peptide" evidence="2">
    <location>
        <begin position="1"/>
        <end position="24"/>
    </location>
</feature>